<dbReference type="Gene3D" id="1.10.225.10">
    <property type="entry name" value="Saposin-like"/>
    <property type="match status" value="1"/>
</dbReference>
<name>A0A9P1IR77_9PELO</name>
<dbReference type="PROSITE" id="PS50015">
    <property type="entry name" value="SAP_B"/>
    <property type="match status" value="1"/>
</dbReference>
<dbReference type="InterPro" id="IPR011001">
    <property type="entry name" value="Saposin-like"/>
</dbReference>
<dbReference type="Proteomes" id="UP001152747">
    <property type="component" value="Unassembled WGS sequence"/>
</dbReference>
<dbReference type="SUPFAM" id="SSF47862">
    <property type="entry name" value="Saposin"/>
    <property type="match status" value="1"/>
</dbReference>
<organism evidence="4 5">
    <name type="scientific">Caenorhabditis angaria</name>
    <dbReference type="NCBI Taxonomy" id="860376"/>
    <lineage>
        <taxon>Eukaryota</taxon>
        <taxon>Metazoa</taxon>
        <taxon>Ecdysozoa</taxon>
        <taxon>Nematoda</taxon>
        <taxon>Chromadorea</taxon>
        <taxon>Rhabditida</taxon>
        <taxon>Rhabditina</taxon>
        <taxon>Rhabditomorpha</taxon>
        <taxon>Rhabditoidea</taxon>
        <taxon>Rhabditidae</taxon>
        <taxon>Peloderinae</taxon>
        <taxon>Caenorhabditis</taxon>
    </lineage>
</organism>
<evidence type="ECO:0000259" key="3">
    <source>
        <dbReference type="PROSITE" id="PS50015"/>
    </source>
</evidence>
<keyword evidence="2" id="KW-0732">Signal</keyword>
<evidence type="ECO:0000313" key="4">
    <source>
        <dbReference type="EMBL" id="CAI5450560.1"/>
    </source>
</evidence>
<dbReference type="InterPro" id="IPR008139">
    <property type="entry name" value="SaposinB_dom"/>
</dbReference>
<dbReference type="Pfam" id="PF03489">
    <property type="entry name" value="SapB_2"/>
    <property type="match status" value="1"/>
</dbReference>
<dbReference type="SMART" id="SM00741">
    <property type="entry name" value="SapB"/>
    <property type="match status" value="1"/>
</dbReference>
<protein>
    <recommendedName>
        <fullName evidence="3">Saposin B-type domain-containing protein</fullName>
    </recommendedName>
</protein>
<reference evidence="4" key="1">
    <citation type="submission" date="2022-11" db="EMBL/GenBank/DDBJ databases">
        <authorList>
            <person name="Kikuchi T."/>
        </authorList>
    </citation>
    <scope>NUCLEOTIDE SEQUENCE</scope>
    <source>
        <strain evidence="4">PS1010</strain>
    </source>
</reference>
<dbReference type="EMBL" id="CANHGI010000005">
    <property type="protein sequence ID" value="CAI5450560.1"/>
    <property type="molecule type" value="Genomic_DNA"/>
</dbReference>
<evidence type="ECO:0000313" key="5">
    <source>
        <dbReference type="Proteomes" id="UP001152747"/>
    </source>
</evidence>
<keyword evidence="1" id="KW-1015">Disulfide bond</keyword>
<feature type="chain" id="PRO_5040357372" description="Saposin B-type domain-containing protein" evidence="2">
    <location>
        <begin position="19"/>
        <end position="95"/>
    </location>
</feature>
<evidence type="ECO:0000256" key="2">
    <source>
        <dbReference type="SAM" id="SignalP"/>
    </source>
</evidence>
<gene>
    <name evidence="4" type="ORF">CAMP_LOCUS13197</name>
</gene>
<sequence>MKILIFLAFLMAVNTVKCGVLCNVCIGYMDKLFAELLVVDADAKSVLDVACDSFAKLSQGIEATCKQNVESELDQIVTALNKFDSNTICQMIKLC</sequence>
<keyword evidence="5" id="KW-1185">Reference proteome</keyword>
<dbReference type="AlphaFoldDB" id="A0A9P1IR77"/>
<dbReference type="InterPro" id="IPR008138">
    <property type="entry name" value="SapB_2"/>
</dbReference>
<accession>A0A9P1IR77</accession>
<comment type="caution">
    <text evidence="4">The sequence shown here is derived from an EMBL/GenBank/DDBJ whole genome shotgun (WGS) entry which is preliminary data.</text>
</comment>
<feature type="signal peptide" evidence="2">
    <location>
        <begin position="1"/>
        <end position="18"/>
    </location>
</feature>
<evidence type="ECO:0000256" key="1">
    <source>
        <dbReference type="ARBA" id="ARBA00023157"/>
    </source>
</evidence>
<feature type="domain" description="Saposin B-type" evidence="3">
    <location>
        <begin position="18"/>
        <end position="95"/>
    </location>
</feature>
<proteinExistence type="predicted"/>